<dbReference type="NCBIfam" id="NF004848">
    <property type="entry name" value="PRK06199.1"/>
    <property type="match status" value="1"/>
</dbReference>
<dbReference type="OrthoDB" id="9792005at2"/>
<sequence>MQGKKTSFLYLSEEDMLKAGVLDGGQCLETIDEMFKLLGQGDYIMGGLNENEHGLRLYFPVEKRFPNMPIAGPDRRFLTMPAYLGGKFNICACKWYGSNIENTKKGLPRSVLVVILNNVETGEPVAFMSANLLSAMRTGCVPAVGAKYLATKGADTVGLIGAGVISRATVTCLKAALPNLKLVKVYDLYKEKAEAFGNEMSKQLGIELKAADSMEDAVSGSDFISIATAGAAKPKIETKWVKDGAVLATQGTADLSDDLFLSSTIVFDEIKMHQAWKEEEDRIPEHESAKKLGFPGGAAFRLVEEGKKKQEDMPSLGEIATGKKIGRRNDKEKFVLIVGGLPVEDAAWGYALYQNALKMGIGQELVLWDSPHWA</sequence>
<name>A0A1W1ZCZ3_9FIRM</name>
<dbReference type="AlphaFoldDB" id="A0A1W1ZCZ3"/>
<dbReference type="Gene3D" id="3.40.50.720">
    <property type="entry name" value="NAD(P)-binding Rossmann-like Domain"/>
    <property type="match status" value="1"/>
</dbReference>
<dbReference type="EMBL" id="FWXI01000003">
    <property type="protein sequence ID" value="SMC46247.1"/>
    <property type="molecule type" value="Genomic_DNA"/>
</dbReference>
<dbReference type="Proteomes" id="UP000192738">
    <property type="component" value="Unassembled WGS sequence"/>
</dbReference>
<proteinExistence type="predicted"/>
<dbReference type="GO" id="GO:0005737">
    <property type="term" value="C:cytoplasm"/>
    <property type="evidence" value="ECO:0007669"/>
    <property type="project" value="TreeGrafter"/>
</dbReference>
<dbReference type="InterPro" id="IPR003462">
    <property type="entry name" value="ODC_Mu_crystall"/>
</dbReference>
<dbReference type="PIRSF" id="PIRSF001439">
    <property type="entry name" value="CryM"/>
    <property type="match status" value="1"/>
</dbReference>
<keyword evidence="2" id="KW-1185">Reference proteome</keyword>
<organism evidence="1 2">
    <name type="scientific">Sporomusa malonica</name>
    <dbReference type="NCBI Taxonomy" id="112901"/>
    <lineage>
        <taxon>Bacteria</taxon>
        <taxon>Bacillati</taxon>
        <taxon>Bacillota</taxon>
        <taxon>Negativicutes</taxon>
        <taxon>Selenomonadales</taxon>
        <taxon>Sporomusaceae</taxon>
        <taxon>Sporomusa</taxon>
    </lineage>
</organism>
<evidence type="ECO:0000313" key="2">
    <source>
        <dbReference type="Proteomes" id="UP000192738"/>
    </source>
</evidence>
<dbReference type="RefSeq" id="WP_084574524.1">
    <property type="nucleotide sequence ID" value="NZ_CP155572.1"/>
</dbReference>
<dbReference type="Pfam" id="PF02423">
    <property type="entry name" value="OCD_Mu_crystall"/>
    <property type="match status" value="1"/>
</dbReference>
<dbReference type="Gene3D" id="3.30.1780.10">
    <property type="entry name" value="ornithine cyclodeaminase, domain 1"/>
    <property type="match status" value="1"/>
</dbReference>
<dbReference type="PANTHER" id="PTHR13812:SF19">
    <property type="entry name" value="KETIMINE REDUCTASE MU-CRYSTALLIN"/>
    <property type="match status" value="1"/>
</dbReference>
<dbReference type="InterPro" id="IPR023401">
    <property type="entry name" value="ODC_N"/>
</dbReference>
<accession>A0A1W1ZCZ3</accession>
<dbReference type="STRING" id="112901.SAMN04488500_103190"/>
<dbReference type="PANTHER" id="PTHR13812">
    <property type="entry name" value="KETIMINE REDUCTASE MU-CRYSTALLIN"/>
    <property type="match status" value="1"/>
</dbReference>
<protein>
    <submittedName>
        <fullName evidence="1">Ornithine cyclodeaminase</fullName>
    </submittedName>
</protein>
<dbReference type="SUPFAM" id="SSF51735">
    <property type="entry name" value="NAD(P)-binding Rossmann-fold domains"/>
    <property type="match status" value="1"/>
</dbReference>
<evidence type="ECO:0000313" key="1">
    <source>
        <dbReference type="EMBL" id="SMC46247.1"/>
    </source>
</evidence>
<reference evidence="1 2" key="1">
    <citation type="submission" date="2017-04" db="EMBL/GenBank/DDBJ databases">
        <authorList>
            <person name="Afonso C.L."/>
            <person name="Miller P.J."/>
            <person name="Scott M.A."/>
            <person name="Spackman E."/>
            <person name="Goraichik I."/>
            <person name="Dimitrov K.M."/>
            <person name="Suarez D.L."/>
            <person name="Swayne D.E."/>
        </authorList>
    </citation>
    <scope>NUCLEOTIDE SEQUENCE [LARGE SCALE GENOMIC DNA]</scope>
    <source>
        <strain evidence="1 2">DSM 5090</strain>
    </source>
</reference>
<gene>
    <name evidence="1" type="ORF">SAMN04488500_103190</name>
</gene>
<dbReference type="InterPro" id="IPR036291">
    <property type="entry name" value="NAD(P)-bd_dom_sf"/>
</dbReference>